<evidence type="ECO:0000313" key="1">
    <source>
        <dbReference type="EMBL" id="GHO42898.1"/>
    </source>
</evidence>
<accession>A0A8J3MQR7</accession>
<proteinExistence type="predicted"/>
<dbReference type="AlphaFoldDB" id="A0A8J3MQR7"/>
<name>A0A8J3MQR7_9CHLR</name>
<organism evidence="1 2">
    <name type="scientific">Ktedonospora formicarum</name>
    <dbReference type="NCBI Taxonomy" id="2778364"/>
    <lineage>
        <taxon>Bacteria</taxon>
        <taxon>Bacillati</taxon>
        <taxon>Chloroflexota</taxon>
        <taxon>Ktedonobacteria</taxon>
        <taxon>Ktedonobacterales</taxon>
        <taxon>Ktedonobacteraceae</taxon>
        <taxon>Ktedonospora</taxon>
    </lineage>
</organism>
<sequence>MLRSLTLIDVAPDLLFPAKAYIPRKPEHISRACGIVPSHKGWFSFKITAEIEDT</sequence>
<evidence type="ECO:0000313" key="2">
    <source>
        <dbReference type="Proteomes" id="UP000612362"/>
    </source>
</evidence>
<gene>
    <name evidence="1" type="ORF">KSX_10610</name>
</gene>
<dbReference type="EMBL" id="BNJF01000001">
    <property type="protein sequence ID" value="GHO42898.1"/>
    <property type="molecule type" value="Genomic_DNA"/>
</dbReference>
<keyword evidence="2" id="KW-1185">Reference proteome</keyword>
<protein>
    <submittedName>
        <fullName evidence="1">Uncharacterized protein</fullName>
    </submittedName>
</protein>
<comment type="caution">
    <text evidence="1">The sequence shown here is derived from an EMBL/GenBank/DDBJ whole genome shotgun (WGS) entry which is preliminary data.</text>
</comment>
<reference evidence="1" key="1">
    <citation type="submission" date="2020-10" db="EMBL/GenBank/DDBJ databases">
        <title>Taxonomic study of unclassified bacteria belonging to the class Ktedonobacteria.</title>
        <authorList>
            <person name="Yabe S."/>
            <person name="Wang C.M."/>
            <person name="Zheng Y."/>
            <person name="Sakai Y."/>
            <person name="Cavaletti L."/>
            <person name="Monciardini P."/>
            <person name="Donadio S."/>
        </authorList>
    </citation>
    <scope>NUCLEOTIDE SEQUENCE</scope>
    <source>
        <strain evidence="1">SOSP1-1</strain>
    </source>
</reference>
<dbReference type="Proteomes" id="UP000612362">
    <property type="component" value="Unassembled WGS sequence"/>
</dbReference>